<sequence>DRELGLSVTRGRYLNVLLMFMG</sequence>
<proteinExistence type="predicted"/>
<reference evidence="1 2" key="1">
    <citation type="journal article" date="2018" name="Front. Plant Sci.">
        <title>Red Clover (Trifolium pratense) and Zigzag Clover (T. medium) - A Picture of Genomic Similarities and Differences.</title>
        <authorList>
            <person name="Dluhosova J."/>
            <person name="Istvanek J."/>
            <person name="Nedelnik J."/>
            <person name="Repkova J."/>
        </authorList>
    </citation>
    <scope>NUCLEOTIDE SEQUENCE [LARGE SCALE GENOMIC DNA]</scope>
    <source>
        <strain evidence="2">cv. 10/8</strain>
        <tissue evidence="1">Leaf</tissue>
    </source>
</reference>
<dbReference type="AlphaFoldDB" id="A0A392RI10"/>
<keyword evidence="2" id="KW-1185">Reference proteome</keyword>
<accession>A0A392RI10</accession>
<evidence type="ECO:0000313" key="2">
    <source>
        <dbReference type="Proteomes" id="UP000265520"/>
    </source>
</evidence>
<feature type="non-terminal residue" evidence="1">
    <location>
        <position position="1"/>
    </location>
</feature>
<name>A0A392RI10_9FABA</name>
<dbReference type="Proteomes" id="UP000265520">
    <property type="component" value="Unassembled WGS sequence"/>
</dbReference>
<comment type="caution">
    <text evidence="1">The sequence shown here is derived from an EMBL/GenBank/DDBJ whole genome shotgun (WGS) entry which is preliminary data.</text>
</comment>
<evidence type="ECO:0000313" key="1">
    <source>
        <dbReference type="EMBL" id="MCI35684.1"/>
    </source>
</evidence>
<protein>
    <submittedName>
        <fullName evidence="1">Uncharacterized protein</fullName>
    </submittedName>
</protein>
<dbReference type="EMBL" id="LXQA010225888">
    <property type="protein sequence ID" value="MCI35684.1"/>
    <property type="molecule type" value="Genomic_DNA"/>
</dbReference>
<organism evidence="1 2">
    <name type="scientific">Trifolium medium</name>
    <dbReference type="NCBI Taxonomy" id="97028"/>
    <lineage>
        <taxon>Eukaryota</taxon>
        <taxon>Viridiplantae</taxon>
        <taxon>Streptophyta</taxon>
        <taxon>Embryophyta</taxon>
        <taxon>Tracheophyta</taxon>
        <taxon>Spermatophyta</taxon>
        <taxon>Magnoliopsida</taxon>
        <taxon>eudicotyledons</taxon>
        <taxon>Gunneridae</taxon>
        <taxon>Pentapetalae</taxon>
        <taxon>rosids</taxon>
        <taxon>fabids</taxon>
        <taxon>Fabales</taxon>
        <taxon>Fabaceae</taxon>
        <taxon>Papilionoideae</taxon>
        <taxon>50 kb inversion clade</taxon>
        <taxon>NPAAA clade</taxon>
        <taxon>Hologalegina</taxon>
        <taxon>IRL clade</taxon>
        <taxon>Trifolieae</taxon>
        <taxon>Trifolium</taxon>
    </lineage>
</organism>